<dbReference type="InterPro" id="IPR039594">
    <property type="entry name" value="FBXO34/46"/>
</dbReference>
<dbReference type="SUPFAM" id="SSF81383">
    <property type="entry name" value="F-box domain"/>
    <property type="match status" value="1"/>
</dbReference>
<evidence type="ECO:0000259" key="3">
    <source>
        <dbReference type="PROSITE" id="PS50181"/>
    </source>
</evidence>
<feature type="compositionally biased region" description="Pro residues" evidence="2">
    <location>
        <begin position="438"/>
        <end position="449"/>
    </location>
</feature>
<feature type="region of interest" description="Disordered" evidence="2">
    <location>
        <begin position="188"/>
        <end position="295"/>
    </location>
</feature>
<evidence type="ECO:0000313" key="4">
    <source>
        <dbReference type="EMBL" id="GLD69063.1"/>
    </source>
</evidence>
<reference evidence="4" key="1">
    <citation type="submission" date="2022-08" db="EMBL/GenBank/DDBJ databases">
        <title>Genome sequencing of akame (Lates japonicus).</title>
        <authorList>
            <person name="Hashiguchi Y."/>
            <person name="Takahashi H."/>
        </authorList>
    </citation>
    <scope>NUCLEOTIDE SEQUENCE</scope>
    <source>
        <strain evidence="4">Kochi</strain>
    </source>
</reference>
<dbReference type="Pfam" id="PF12937">
    <property type="entry name" value="F-box-like"/>
    <property type="match status" value="1"/>
</dbReference>
<gene>
    <name evidence="4" type="ORF">AKAME5_002037600</name>
</gene>
<feature type="compositionally biased region" description="Polar residues" evidence="2">
    <location>
        <begin position="525"/>
        <end position="535"/>
    </location>
</feature>
<dbReference type="PROSITE" id="PS50181">
    <property type="entry name" value="FBOX"/>
    <property type="match status" value="1"/>
</dbReference>
<keyword evidence="5" id="KW-1185">Reference proteome</keyword>
<accession>A0AAD3RHB1</accession>
<dbReference type="InterPro" id="IPR036047">
    <property type="entry name" value="F-box-like_dom_sf"/>
</dbReference>
<evidence type="ECO:0000256" key="1">
    <source>
        <dbReference type="ARBA" id="ARBA00022786"/>
    </source>
</evidence>
<organism evidence="4 5">
    <name type="scientific">Lates japonicus</name>
    <name type="common">Japanese lates</name>
    <dbReference type="NCBI Taxonomy" id="270547"/>
    <lineage>
        <taxon>Eukaryota</taxon>
        <taxon>Metazoa</taxon>
        <taxon>Chordata</taxon>
        <taxon>Craniata</taxon>
        <taxon>Vertebrata</taxon>
        <taxon>Euteleostomi</taxon>
        <taxon>Actinopterygii</taxon>
        <taxon>Neopterygii</taxon>
        <taxon>Teleostei</taxon>
        <taxon>Neoteleostei</taxon>
        <taxon>Acanthomorphata</taxon>
        <taxon>Carangaria</taxon>
        <taxon>Carangaria incertae sedis</taxon>
        <taxon>Centropomidae</taxon>
        <taxon>Lates</taxon>
    </lineage>
</organism>
<dbReference type="Gene3D" id="1.20.1280.50">
    <property type="match status" value="1"/>
</dbReference>
<sequence length="732" mass="80197">MVPVPAKQERLVGSYISLLMGVVRVSSLRIKSASNWWQVRGPPRSQVRQAEAGQKHEGQLRLGVFCVYRHVVTSSQRSSLFVSQQGALLRTCSSNHGNISSGRLPFSVISTNTLRCSNRTNNNVSSSVSSLRLKASSSSALQLLPPPPGCENDTLRMYQTATEDSDTPLDIWTVIKPGHVREKIAIFASEGGRTDGAGGGERSNRTPPMCMNHSTMSGLTRAVKAKGSWEENCSAKRRRRSGNNQNQNLQQDQRNQVLDVQQHTHKPSPRRSDSTQRSCDRWSGSEAVTMEEEEEQKVSVVEMVAFLEQRASEQQLDCKPLLALQRSSTTITLSRAPPPEVRGEEPESIRVSDMVAKLESECLRRRTEGDLSRSNSLRRTVGRVLLAAGDQSSAPSHPTSSVTSSVTSSATSSSSSSSLLGAQSPSGTETPASALTTPPSPELAMPPSPLSGEAGETGGSAVTENQTVAPPPPSEEAEPLPGLLFLSLPPAASTPPPTDSEPRPPRHRTTFDLDPAPSWPCPPAVSSSPDSCSQSEKMRRSQEGEVVGVSPCSAAVPLGRRASVSQDFLEMRQRLQQLLEPQPYLAVLPHHLLVKIFLLLPTQSLAALKCTCHYFKFVIENYGVRPADSLWVSDPRYRDDPCKQCKKRYGRGDVSLCRWHHKPYCQALPYGPGYWMCCHGVHRDAPGCNVGLHDNRWVPAFHSINRETQSADEDCVRWLKATEQRGREEAWP</sequence>
<comment type="caution">
    <text evidence="4">The sequence shown here is derived from an EMBL/GenBank/DDBJ whole genome shotgun (WGS) entry which is preliminary data.</text>
</comment>
<evidence type="ECO:0000256" key="2">
    <source>
        <dbReference type="SAM" id="MobiDB-lite"/>
    </source>
</evidence>
<proteinExistence type="predicted"/>
<dbReference type="InterPro" id="IPR001810">
    <property type="entry name" value="F-box_dom"/>
</dbReference>
<dbReference type="PANTHER" id="PTHR16271">
    <property type="entry name" value="F-BOX ONLY PROTEIN 34/46 FAMILY MEMBER"/>
    <property type="match status" value="1"/>
</dbReference>
<feature type="region of interest" description="Disordered" evidence="2">
    <location>
        <begin position="388"/>
        <end position="546"/>
    </location>
</feature>
<dbReference type="AlphaFoldDB" id="A0AAD3RHB1"/>
<feature type="domain" description="F-box" evidence="3">
    <location>
        <begin position="582"/>
        <end position="634"/>
    </location>
</feature>
<feature type="compositionally biased region" description="Basic and acidic residues" evidence="2">
    <location>
        <begin position="270"/>
        <end position="280"/>
    </location>
</feature>
<feature type="compositionally biased region" description="Low complexity" evidence="2">
    <location>
        <begin position="392"/>
        <end position="418"/>
    </location>
</feature>
<name>A0AAD3RHB1_LATJO</name>
<feature type="compositionally biased region" description="Low complexity" evidence="2">
    <location>
        <begin position="428"/>
        <end position="437"/>
    </location>
</feature>
<keyword evidence="1" id="KW-0833">Ubl conjugation pathway</keyword>
<dbReference type="Proteomes" id="UP001279410">
    <property type="component" value="Unassembled WGS sequence"/>
</dbReference>
<evidence type="ECO:0000313" key="5">
    <source>
        <dbReference type="Proteomes" id="UP001279410"/>
    </source>
</evidence>
<dbReference type="EMBL" id="BRZM01000167">
    <property type="protein sequence ID" value="GLD69063.1"/>
    <property type="molecule type" value="Genomic_DNA"/>
</dbReference>
<dbReference type="PANTHER" id="PTHR16271:SF11">
    <property type="entry name" value="F-BOX ONLY PROTEIN 34"/>
    <property type="match status" value="1"/>
</dbReference>
<feature type="compositionally biased region" description="Low complexity" evidence="2">
    <location>
        <begin position="479"/>
        <end position="491"/>
    </location>
</feature>
<feature type="compositionally biased region" description="Low complexity" evidence="2">
    <location>
        <begin position="242"/>
        <end position="261"/>
    </location>
</feature>
<protein>
    <submittedName>
        <fullName evidence="4">F-box only protein 34</fullName>
    </submittedName>
</protein>